<evidence type="ECO:0008006" key="3">
    <source>
        <dbReference type="Google" id="ProtNLM"/>
    </source>
</evidence>
<sequence length="176" mass="19744">MSDETLSLDQLYQAIEQHLQAHLPGVQTVAAWPNIEDHIPLPAVFLEMAEIEPGADIGTGETTMVCKFEARIIVDPIQADHHRQVVQLATQLIVLLRAQNWGLEIECAEFIQAVQDWTRPELDGYTVWLVEWNQTIYLGTEEWPWPDEPPGTLLIGVSPDIGPGSRDQYVAPELLA</sequence>
<name>A0A0D0TMA5_PSEFL</name>
<gene>
    <name evidence="1" type="ORF">PFLU3_04170</name>
</gene>
<evidence type="ECO:0000313" key="1">
    <source>
        <dbReference type="EMBL" id="KIR24186.1"/>
    </source>
</evidence>
<organism evidence="1 2">
    <name type="scientific">Pseudomonas fluorescens</name>
    <dbReference type="NCBI Taxonomy" id="294"/>
    <lineage>
        <taxon>Bacteria</taxon>
        <taxon>Pseudomonadati</taxon>
        <taxon>Pseudomonadota</taxon>
        <taxon>Gammaproteobacteria</taxon>
        <taxon>Pseudomonadales</taxon>
        <taxon>Pseudomonadaceae</taxon>
        <taxon>Pseudomonas</taxon>
    </lineage>
</organism>
<accession>A0A0D0TMA5</accession>
<protein>
    <recommendedName>
        <fullName evidence="3">Phage protein</fullName>
    </recommendedName>
</protein>
<evidence type="ECO:0000313" key="2">
    <source>
        <dbReference type="Proteomes" id="UP000032210"/>
    </source>
</evidence>
<reference evidence="1 2" key="1">
    <citation type="submission" date="2015-01" db="EMBL/GenBank/DDBJ databases">
        <title>Genome sequence of the beneficial rhizobacterium Pseudomonas fluorescens 2-79.</title>
        <authorList>
            <person name="Thuermer A."/>
            <person name="Daniel R."/>
        </authorList>
    </citation>
    <scope>NUCLEOTIDE SEQUENCE [LARGE SCALE GENOMIC DNA]</scope>
    <source>
        <strain evidence="1 2">2-79</strain>
    </source>
</reference>
<dbReference type="EMBL" id="JXCQ01000003">
    <property type="protein sequence ID" value="KIR24186.1"/>
    <property type="molecule type" value="Genomic_DNA"/>
</dbReference>
<dbReference type="PATRIC" id="fig|294.125.peg.423"/>
<dbReference type="AlphaFoldDB" id="A0A0D0TMA5"/>
<comment type="caution">
    <text evidence="1">The sequence shown here is derived from an EMBL/GenBank/DDBJ whole genome shotgun (WGS) entry which is preliminary data.</text>
</comment>
<proteinExistence type="predicted"/>
<dbReference type="RefSeq" id="WP_043046680.1">
    <property type="nucleotide sequence ID" value="NZ_JXCQ01000003.1"/>
</dbReference>
<dbReference type="Proteomes" id="UP000032210">
    <property type="component" value="Unassembled WGS sequence"/>
</dbReference>